<evidence type="ECO:0000259" key="1">
    <source>
        <dbReference type="Pfam" id="PF05134"/>
    </source>
</evidence>
<reference evidence="2 3" key="1">
    <citation type="submission" date="2019-03" db="EMBL/GenBank/DDBJ databases">
        <authorList>
            <consortium name="Pathogen Informatics"/>
        </authorList>
    </citation>
    <scope>NUCLEOTIDE SEQUENCE [LARGE SCALE GENOMIC DNA]</scope>
    <source>
        <strain evidence="2 3">NCTC12998</strain>
    </source>
</reference>
<evidence type="ECO:0000313" key="3">
    <source>
        <dbReference type="Proteomes" id="UP000345637"/>
    </source>
</evidence>
<organism evidence="2 3">
    <name type="scientific">Raoultella planticola</name>
    <name type="common">Klebsiella planticola</name>
    <dbReference type="NCBI Taxonomy" id="575"/>
    <lineage>
        <taxon>Bacteria</taxon>
        <taxon>Pseudomonadati</taxon>
        <taxon>Pseudomonadota</taxon>
        <taxon>Gammaproteobacteria</taxon>
        <taxon>Enterobacterales</taxon>
        <taxon>Enterobacteriaceae</taxon>
        <taxon>Klebsiella/Raoultella group</taxon>
        <taxon>Raoultella</taxon>
    </lineage>
</organism>
<proteinExistence type="predicted"/>
<dbReference type="InterPro" id="IPR024230">
    <property type="entry name" value="GspL_cyto_dom"/>
</dbReference>
<evidence type="ECO:0000313" key="2">
    <source>
        <dbReference type="EMBL" id="VFS67009.1"/>
    </source>
</evidence>
<protein>
    <submittedName>
        <fullName evidence="2">Type II secretory pathway, component PulL</fullName>
    </submittedName>
</protein>
<dbReference type="AlphaFoldDB" id="A0A485BDT9"/>
<feature type="domain" description="GspL cytoplasmic actin-ATPase-like" evidence="1">
    <location>
        <begin position="2"/>
        <end position="93"/>
    </location>
</feature>
<dbReference type="Proteomes" id="UP000345637">
    <property type="component" value="Unassembled WGS sequence"/>
</dbReference>
<sequence length="123" mass="13109">MTLPCLPDRWSAVQADDQWLIRQDAWCGMAVETPWLAEVLAAWETLPPIDCYSPPPAISAPWHALAPQDVLALAAANPAARQICLRQGTFATKASLAAGRPALAPDARRGGSADAAVEHQCRA</sequence>
<accession>A0A485BDT9</accession>
<dbReference type="Gene3D" id="3.30.420.370">
    <property type="match status" value="1"/>
</dbReference>
<gene>
    <name evidence="2" type="ORF">NCTC12998_03209</name>
</gene>
<dbReference type="InterPro" id="IPR043129">
    <property type="entry name" value="ATPase_NBD"/>
</dbReference>
<name>A0A485BDT9_RAOPL</name>
<dbReference type="EMBL" id="CAADJE010000023">
    <property type="protein sequence ID" value="VFS67009.1"/>
    <property type="molecule type" value="Genomic_DNA"/>
</dbReference>
<dbReference type="SUPFAM" id="SSF53067">
    <property type="entry name" value="Actin-like ATPase domain"/>
    <property type="match status" value="1"/>
</dbReference>
<dbReference type="Pfam" id="PF05134">
    <property type="entry name" value="T2SSL"/>
    <property type="match status" value="1"/>
</dbReference>